<dbReference type="Proteomes" id="UP001174909">
    <property type="component" value="Unassembled WGS sequence"/>
</dbReference>
<evidence type="ECO:0000256" key="5">
    <source>
        <dbReference type="ARBA" id="ARBA00022824"/>
    </source>
</evidence>
<keyword evidence="14" id="KW-1185">Reference proteome</keyword>
<comment type="caution">
    <text evidence="13">The sequence shown here is derived from an EMBL/GenBank/DDBJ whole genome shotgun (WGS) entry which is preliminary data.</text>
</comment>
<evidence type="ECO:0000256" key="2">
    <source>
        <dbReference type="ARBA" id="ARBA00009907"/>
    </source>
</evidence>
<keyword evidence="7 12" id="KW-1133">Transmembrane helix</keyword>
<dbReference type="GO" id="GO:0005789">
    <property type="term" value="C:endoplasmic reticulum membrane"/>
    <property type="evidence" value="ECO:0007669"/>
    <property type="project" value="UniProtKB-SubCell"/>
</dbReference>
<keyword evidence="4 12" id="KW-0812">Transmembrane</keyword>
<evidence type="ECO:0000256" key="1">
    <source>
        <dbReference type="ARBA" id="ARBA00004389"/>
    </source>
</evidence>
<evidence type="ECO:0000256" key="3">
    <source>
        <dbReference type="ARBA" id="ARBA00022588"/>
    </source>
</evidence>
<feature type="transmembrane region" description="Helical" evidence="12">
    <location>
        <begin position="55"/>
        <end position="73"/>
    </location>
</feature>
<evidence type="ECO:0000256" key="8">
    <source>
        <dbReference type="ARBA" id="ARBA00023136"/>
    </source>
</evidence>
<comment type="subcellular location">
    <subcellularLocation>
        <location evidence="1">Endoplasmic reticulum membrane</location>
        <topology evidence="1">Single-pass membrane protein</topology>
    </subcellularLocation>
</comment>
<keyword evidence="6" id="KW-0391">Immunity</keyword>
<dbReference type="AlphaFoldDB" id="A0AA35TCT2"/>
<feature type="transmembrane region" description="Helical" evidence="12">
    <location>
        <begin position="31"/>
        <end position="49"/>
    </location>
</feature>
<sequence length="196" mass="22798">MAYLVARLFGSYYLSKQRHDSKVLHYYRRPTWRSLLLFLTFVVLSHVIAKKAPHPYLSAACYILAAYFSYLVTEKYEEVIFDKEKRKVSMMSSRFFEKHLLGYRRINVVELEEVMGVKVEKQKIMGSRGFMVSLVLDGITISLTAQCTFGERSEHDSIVKEIRQFLDLPTAAEQDKATTRVLTQTGGRNIKKRRNN</sequence>
<dbReference type="PANTHER" id="PTHR31837:SF3">
    <property type="entry name" value="CYTOCHROME B-245 CHAPERONE 1"/>
    <property type="match status" value="1"/>
</dbReference>
<organism evidence="13 14">
    <name type="scientific">Geodia barretti</name>
    <name type="common">Barrett's horny sponge</name>
    <dbReference type="NCBI Taxonomy" id="519541"/>
    <lineage>
        <taxon>Eukaryota</taxon>
        <taxon>Metazoa</taxon>
        <taxon>Porifera</taxon>
        <taxon>Demospongiae</taxon>
        <taxon>Heteroscleromorpha</taxon>
        <taxon>Tetractinellida</taxon>
        <taxon>Astrophorina</taxon>
        <taxon>Geodiidae</taxon>
        <taxon>Geodia</taxon>
    </lineage>
</organism>
<keyword evidence="5" id="KW-0256">Endoplasmic reticulum</keyword>
<evidence type="ECO:0000256" key="10">
    <source>
        <dbReference type="ARBA" id="ARBA00030424"/>
    </source>
</evidence>
<dbReference type="InterPro" id="IPR027846">
    <property type="entry name" value="Cybc1"/>
</dbReference>
<dbReference type="PANTHER" id="PTHR31837">
    <property type="entry name" value="CYTOCHROME B-245 CHAPERONE 1"/>
    <property type="match status" value="1"/>
</dbReference>
<dbReference type="GO" id="GO:0045087">
    <property type="term" value="P:innate immune response"/>
    <property type="evidence" value="ECO:0007669"/>
    <property type="project" value="UniProtKB-KW"/>
</dbReference>
<accession>A0AA35TCT2</accession>
<name>A0AA35TCT2_GEOBA</name>
<evidence type="ECO:0000313" key="13">
    <source>
        <dbReference type="EMBL" id="CAI8045557.1"/>
    </source>
</evidence>
<keyword evidence="9" id="KW-0143">Chaperone</keyword>
<dbReference type="EMBL" id="CASHTH010003479">
    <property type="protein sequence ID" value="CAI8045557.1"/>
    <property type="molecule type" value="Genomic_DNA"/>
</dbReference>
<evidence type="ECO:0000256" key="11">
    <source>
        <dbReference type="SAM" id="MobiDB-lite"/>
    </source>
</evidence>
<feature type="region of interest" description="Disordered" evidence="11">
    <location>
        <begin position="177"/>
        <end position="196"/>
    </location>
</feature>
<evidence type="ECO:0000256" key="7">
    <source>
        <dbReference type="ARBA" id="ARBA00022989"/>
    </source>
</evidence>
<evidence type="ECO:0000256" key="6">
    <source>
        <dbReference type="ARBA" id="ARBA00022859"/>
    </source>
</evidence>
<keyword evidence="3" id="KW-0399">Innate immunity</keyword>
<evidence type="ECO:0000313" key="14">
    <source>
        <dbReference type="Proteomes" id="UP001174909"/>
    </source>
</evidence>
<evidence type="ECO:0000256" key="4">
    <source>
        <dbReference type="ARBA" id="ARBA00022692"/>
    </source>
</evidence>
<evidence type="ECO:0000256" key="9">
    <source>
        <dbReference type="ARBA" id="ARBA00023186"/>
    </source>
</evidence>
<proteinExistence type="inferred from homology"/>
<evidence type="ECO:0000256" key="12">
    <source>
        <dbReference type="SAM" id="Phobius"/>
    </source>
</evidence>
<reference evidence="13" key="1">
    <citation type="submission" date="2023-03" db="EMBL/GenBank/DDBJ databases">
        <authorList>
            <person name="Steffen K."/>
            <person name="Cardenas P."/>
        </authorList>
    </citation>
    <scope>NUCLEOTIDE SEQUENCE</scope>
</reference>
<protein>
    <recommendedName>
        <fullName evidence="10">Essential for reactive oxygen species protein</fullName>
    </recommendedName>
</protein>
<gene>
    <name evidence="13" type="ORF">GBAR_LOCUS25199</name>
</gene>
<dbReference type="Pfam" id="PF15169">
    <property type="entry name" value="Cybc1_Eros"/>
    <property type="match status" value="1"/>
</dbReference>
<keyword evidence="8 12" id="KW-0472">Membrane</keyword>
<comment type="similarity">
    <text evidence="2">Belongs to the CYBC1 family.</text>
</comment>